<name>A0AAD7FKA2_9AGAR</name>
<dbReference type="PANTHER" id="PTHR38123">
    <property type="entry name" value="CELL WALL SERINE-THREONINE-RICH GALACTOMANNOPROTEIN MP1 (AFU_ORTHOLOGUE AFUA_4G03240)"/>
    <property type="match status" value="1"/>
</dbReference>
<dbReference type="Proteomes" id="UP001221142">
    <property type="component" value="Unassembled WGS sequence"/>
</dbReference>
<dbReference type="EMBL" id="JARKIF010000013">
    <property type="protein sequence ID" value="KAJ7624910.1"/>
    <property type="molecule type" value="Genomic_DNA"/>
</dbReference>
<evidence type="ECO:0000313" key="3">
    <source>
        <dbReference type="Proteomes" id="UP001221142"/>
    </source>
</evidence>
<dbReference type="Pfam" id="PF12296">
    <property type="entry name" value="HsbA"/>
    <property type="match status" value="1"/>
</dbReference>
<protein>
    <submittedName>
        <fullName evidence="2">Hydrophobic surface binding protein</fullName>
    </submittedName>
</protein>
<proteinExistence type="predicted"/>
<organism evidence="2 3">
    <name type="scientific">Roridomyces roridus</name>
    <dbReference type="NCBI Taxonomy" id="1738132"/>
    <lineage>
        <taxon>Eukaryota</taxon>
        <taxon>Fungi</taxon>
        <taxon>Dikarya</taxon>
        <taxon>Basidiomycota</taxon>
        <taxon>Agaricomycotina</taxon>
        <taxon>Agaricomycetes</taxon>
        <taxon>Agaricomycetidae</taxon>
        <taxon>Agaricales</taxon>
        <taxon>Marasmiineae</taxon>
        <taxon>Mycenaceae</taxon>
        <taxon>Roridomyces</taxon>
    </lineage>
</organism>
<comment type="caution">
    <text evidence="2">The sequence shown here is derived from an EMBL/GenBank/DDBJ whole genome shotgun (WGS) entry which is preliminary data.</text>
</comment>
<feature type="signal peptide" evidence="1">
    <location>
        <begin position="1"/>
        <end position="19"/>
    </location>
</feature>
<gene>
    <name evidence="2" type="ORF">FB45DRAFT_751300</name>
</gene>
<dbReference type="AlphaFoldDB" id="A0AAD7FKA2"/>
<dbReference type="InterPro" id="IPR021054">
    <property type="entry name" value="Cell_wall_mannoprotein_1"/>
</dbReference>
<evidence type="ECO:0000313" key="2">
    <source>
        <dbReference type="EMBL" id="KAJ7624910.1"/>
    </source>
</evidence>
<accession>A0AAD7FKA2</accession>
<reference evidence="2" key="1">
    <citation type="submission" date="2023-03" db="EMBL/GenBank/DDBJ databases">
        <title>Massive genome expansion in bonnet fungi (Mycena s.s.) driven by repeated elements and novel gene families across ecological guilds.</title>
        <authorList>
            <consortium name="Lawrence Berkeley National Laboratory"/>
            <person name="Harder C.B."/>
            <person name="Miyauchi S."/>
            <person name="Viragh M."/>
            <person name="Kuo A."/>
            <person name="Thoen E."/>
            <person name="Andreopoulos B."/>
            <person name="Lu D."/>
            <person name="Skrede I."/>
            <person name="Drula E."/>
            <person name="Henrissat B."/>
            <person name="Morin E."/>
            <person name="Kohler A."/>
            <person name="Barry K."/>
            <person name="LaButti K."/>
            <person name="Morin E."/>
            <person name="Salamov A."/>
            <person name="Lipzen A."/>
            <person name="Mereny Z."/>
            <person name="Hegedus B."/>
            <person name="Baldrian P."/>
            <person name="Stursova M."/>
            <person name="Weitz H."/>
            <person name="Taylor A."/>
            <person name="Grigoriev I.V."/>
            <person name="Nagy L.G."/>
            <person name="Martin F."/>
            <person name="Kauserud H."/>
        </authorList>
    </citation>
    <scope>NUCLEOTIDE SEQUENCE</scope>
    <source>
        <strain evidence="2">9284</strain>
    </source>
</reference>
<sequence>MVQLSRFFFAASLVLASFATPTKRTVAQVEADIATITTQVNSLNSSINAFPASGLVGALGINTASGNLNTAVQQGTTDGTTPQPVSEADGTTILNSVQAVQPTILQALTAIATKKAAFAALPIAGIPALVLQDLQALNTSTVAFAASLIAAAPADLKAKATAIESAIVSAFATAIAAYE</sequence>
<feature type="chain" id="PRO_5042154202" evidence="1">
    <location>
        <begin position="20"/>
        <end position="179"/>
    </location>
</feature>
<dbReference type="Gene3D" id="1.20.1280.140">
    <property type="match status" value="1"/>
</dbReference>
<keyword evidence="3" id="KW-1185">Reference proteome</keyword>
<dbReference type="GO" id="GO:0005576">
    <property type="term" value="C:extracellular region"/>
    <property type="evidence" value="ECO:0007669"/>
    <property type="project" value="TreeGrafter"/>
</dbReference>
<evidence type="ECO:0000256" key="1">
    <source>
        <dbReference type="SAM" id="SignalP"/>
    </source>
</evidence>
<keyword evidence="1" id="KW-0732">Signal</keyword>
<dbReference type="PANTHER" id="PTHR38123:SF1">
    <property type="entry name" value="HYDROPHOBIC SURFACE BINDING PROTEIN"/>
    <property type="match status" value="1"/>
</dbReference>